<dbReference type="PROSITE" id="PS50206">
    <property type="entry name" value="RHODANESE_3"/>
    <property type="match status" value="1"/>
</dbReference>
<reference evidence="3" key="1">
    <citation type="submission" date="2017-08" db="EMBL/GenBank/DDBJ databases">
        <authorList>
            <person name="Polle J.E."/>
            <person name="Barry K."/>
            <person name="Cushman J."/>
            <person name="Schmutz J."/>
            <person name="Tran D."/>
            <person name="Hathwaick L.T."/>
            <person name="Yim W.C."/>
            <person name="Jenkins J."/>
            <person name="Mckie-Krisberg Z.M."/>
            <person name="Prochnik S."/>
            <person name="Lindquist E."/>
            <person name="Dockter R.B."/>
            <person name="Adam C."/>
            <person name="Molina H."/>
            <person name="Bunkerborg J."/>
            <person name="Jin E."/>
            <person name="Buchheim M."/>
            <person name="Magnuson J."/>
        </authorList>
    </citation>
    <scope>NUCLEOTIDE SEQUENCE</scope>
    <source>
        <strain evidence="3">CCAP 19/18</strain>
    </source>
</reference>
<dbReference type="Gene3D" id="3.40.250.10">
    <property type="entry name" value="Rhodanese-like domain"/>
    <property type="match status" value="1"/>
</dbReference>
<gene>
    <name evidence="3" type="ORF">DUNSADRAFT_11815</name>
</gene>
<dbReference type="SMART" id="SM00450">
    <property type="entry name" value="RHOD"/>
    <property type="match status" value="1"/>
</dbReference>
<dbReference type="InterPro" id="IPR001763">
    <property type="entry name" value="Rhodanese-like_dom"/>
</dbReference>
<proteinExistence type="predicted"/>
<organism evidence="3 4">
    <name type="scientific">Dunaliella salina</name>
    <name type="common">Green alga</name>
    <name type="synonym">Protococcus salinus</name>
    <dbReference type="NCBI Taxonomy" id="3046"/>
    <lineage>
        <taxon>Eukaryota</taxon>
        <taxon>Viridiplantae</taxon>
        <taxon>Chlorophyta</taxon>
        <taxon>core chlorophytes</taxon>
        <taxon>Chlorophyceae</taxon>
        <taxon>CS clade</taxon>
        <taxon>Chlamydomonadales</taxon>
        <taxon>Dunaliellaceae</taxon>
        <taxon>Dunaliella</taxon>
    </lineage>
</organism>
<dbReference type="PANTHER" id="PTHR45431">
    <property type="entry name" value="RHODANESE-LIKE DOMAIN-CONTAINING PROTEIN 15, CHLOROPLASTIC"/>
    <property type="match status" value="1"/>
</dbReference>
<name>A0ABQ7GCH3_DUNSA</name>
<feature type="compositionally biased region" description="Basic residues" evidence="1">
    <location>
        <begin position="1"/>
        <end position="15"/>
    </location>
</feature>
<dbReference type="InterPro" id="IPR036873">
    <property type="entry name" value="Rhodanese-like_dom_sf"/>
</dbReference>
<dbReference type="InterPro" id="IPR052367">
    <property type="entry name" value="Thiosulfate_ST/Rhodanese-like"/>
</dbReference>
<dbReference type="Proteomes" id="UP000815325">
    <property type="component" value="Unassembled WGS sequence"/>
</dbReference>
<dbReference type="EMBL" id="MU069882">
    <property type="protein sequence ID" value="KAF5832306.1"/>
    <property type="molecule type" value="Genomic_DNA"/>
</dbReference>
<dbReference type="PANTHER" id="PTHR45431:SF3">
    <property type="entry name" value="RHODANESE-LIKE DOMAIN-CONTAINING PROTEIN 15, CHLOROPLASTIC"/>
    <property type="match status" value="1"/>
</dbReference>
<feature type="region of interest" description="Disordered" evidence="1">
    <location>
        <begin position="1"/>
        <end position="20"/>
    </location>
</feature>
<evidence type="ECO:0000313" key="4">
    <source>
        <dbReference type="Proteomes" id="UP000815325"/>
    </source>
</evidence>
<protein>
    <submittedName>
        <fullName evidence="3">Rhodanese-like domain-containing protein</fullName>
    </submittedName>
</protein>
<accession>A0ABQ7GCH3</accession>
<sequence>MQAEGKHKRPRRGPAKGKDDDMAMIVRRVMAGQACGTPSKEMLVSRVTTTSRRFIFAWVREDTRMQTVSRCSPSPCVQGLAPTRMEQAPRLTTLCNLRASHSRPSPTHTSALPANKVSLAIGNLAKSGGVDRRALLQAGLASIVLGYSGAANAGAENQYAEAVQEVSHYIMEISPSQLYTLSQRMDSMPPTQRNSPNSPRLIDVRTPEEYKSGHVPNTMNVSYTNDQDFEARIMPMLKGVDKSADIVLVCASTKRSLPAVKILQHAGFRNAMQLAKGMQEYSREGLPVAV</sequence>
<evidence type="ECO:0000313" key="3">
    <source>
        <dbReference type="EMBL" id="KAF5832306.1"/>
    </source>
</evidence>
<evidence type="ECO:0000259" key="2">
    <source>
        <dbReference type="PROSITE" id="PS50206"/>
    </source>
</evidence>
<comment type="caution">
    <text evidence="3">The sequence shown here is derived from an EMBL/GenBank/DDBJ whole genome shotgun (WGS) entry which is preliminary data.</text>
</comment>
<evidence type="ECO:0000256" key="1">
    <source>
        <dbReference type="SAM" id="MobiDB-lite"/>
    </source>
</evidence>
<keyword evidence="4" id="KW-1185">Reference proteome</keyword>
<dbReference type="SUPFAM" id="SSF52821">
    <property type="entry name" value="Rhodanese/Cell cycle control phosphatase"/>
    <property type="match status" value="1"/>
</dbReference>
<feature type="domain" description="Rhodanese" evidence="2">
    <location>
        <begin position="195"/>
        <end position="290"/>
    </location>
</feature>
<dbReference type="Pfam" id="PF00581">
    <property type="entry name" value="Rhodanese"/>
    <property type="match status" value="1"/>
</dbReference>
<dbReference type="CDD" id="cd00158">
    <property type="entry name" value="RHOD"/>
    <property type="match status" value="1"/>
</dbReference>